<evidence type="ECO:0000313" key="2">
    <source>
        <dbReference type="Proteomes" id="UP001609821"/>
    </source>
</evidence>
<name>A0ABW7M3C8_9PSED</name>
<organism evidence="1 2">
    <name type="scientific">Pseudomonas kulmbachensis</name>
    <dbReference type="NCBI Taxonomy" id="3043408"/>
    <lineage>
        <taxon>Bacteria</taxon>
        <taxon>Pseudomonadati</taxon>
        <taxon>Pseudomonadota</taxon>
        <taxon>Gammaproteobacteria</taxon>
        <taxon>Pseudomonadales</taxon>
        <taxon>Pseudomonadaceae</taxon>
        <taxon>Pseudomonas</taxon>
    </lineage>
</organism>
<dbReference type="RefSeq" id="WP_395247514.1">
    <property type="nucleotide sequence ID" value="NZ_JBINXA010000039.1"/>
</dbReference>
<evidence type="ECO:0000313" key="1">
    <source>
        <dbReference type="EMBL" id="MFH6568404.1"/>
    </source>
</evidence>
<dbReference type="EMBL" id="JBINXB010000042">
    <property type="protein sequence ID" value="MFH6568404.1"/>
    <property type="molecule type" value="Genomic_DNA"/>
</dbReference>
<reference evidence="1 2" key="1">
    <citation type="submission" date="2024-10" db="EMBL/GenBank/DDBJ databases">
        <title>Aeromonas and Pseudomonas from the Cagarras Archipelago, Rio de Janeiro, Brazil.</title>
        <authorList>
            <person name="Canellas A.L.B."/>
            <person name="Laport M.S."/>
        </authorList>
    </citation>
    <scope>NUCLEOTIDE SEQUENCE [LARGE SCALE GENOMIC DNA]</scope>
    <source>
        <strain evidence="1 2">CPF-4</strain>
    </source>
</reference>
<protein>
    <submittedName>
        <fullName evidence="1">Uncharacterized protein</fullName>
    </submittedName>
</protein>
<sequence length="88" mass="10073">MIARVKTLPSQRRTTWLLPETWTGNLWIRGCIETPDSVTEADDSEAEFFGIYAQDAEGLHMWVEDCDTREQADDLAKHLKSLFPLSFA</sequence>
<comment type="caution">
    <text evidence="1">The sequence shown here is derived from an EMBL/GenBank/DDBJ whole genome shotgun (WGS) entry which is preliminary data.</text>
</comment>
<keyword evidence="2" id="KW-1185">Reference proteome</keyword>
<accession>A0ABW7M3C8</accession>
<proteinExistence type="predicted"/>
<dbReference type="Proteomes" id="UP001609821">
    <property type="component" value="Unassembled WGS sequence"/>
</dbReference>
<gene>
    <name evidence="1" type="ORF">ACHMWK_20805</name>
</gene>